<dbReference type="Gramene" id="OMO96908">
    <property type="protein sequence ID" value="OMO96908"/>
    <property type="gene ID" value="CCACVL1_04747"/>
</dbReference>
<evidence type="ECO:0000313" key="2">
    <source>
        <dbReference type="Proteomes" id="UP000188268"/>
    </source>
</evidence>
<evidence type="ECO:0000313" key="1">
    <source>
        <dbReference type="EMBL" id="OMO96908.1"/>
    </source>
</evidence>
<protein>
    <submittedName>
        <fullName evidence="1">Peptidyl-tRNA hydrolase</fullName>
    </submittedName>
</protein>
<accession>A0A1R3JPX3</accession>
<dbReference type="InterPro" id="IPR036416">
    <property type="entry name" value="Pept_tRNA_hydro_sf"/>
</dbReference>
<dbReference type="Proteomes" id="UP000188268">
    <property type="component" value="Unassembled WGS sequence"/>
</dbReference>
<gene>
    <name evidence="1" type="ORF">CCACVL1_04747</name>
</gene>
<dbReference type="OrthoDB" id="1711136at2759"/>
<keyword evidence="1" id="KW-0378">Hydrolase</keyword>
<proteinExistence type="predicted"/>
<dbReference type="STRING" id="210143.A0A1R3JPX3"/>
<keyword evidence="2" id="KW-1185">Reference proteome</keyword>
<dbReference type="Gene3D" id="3.40.50.1470">
    <property type="entry name" value="Peptidyl-tRNA hydrolase"/>
    <property type="match status" value="1"/>
</dbReference>
<name>A0A1R3JPX3_COCAP</name>
<organism evidence="1 2">
    <name type="scientific">Corchorus capsularis</name>
    <name type="common">Jute</name>
    <dbReference type="NCBI Taxonomy" id="210143"/>
    <lineage>
        <taxon>Eukaryota</taxon>
        <taxon>Viridiplantae</taxon>
        <taxon>Streptophyta</taxon>
        <taxon>Embryophyta</taxon>
        <taxon>Tracheophyta</taxon>
        <taxon>Spermatophyta</taxon>
        <taxon>Magnoliopsida</taxon>
        <taxon>eudicotyledons</taxon>
        <taxon>Gunneridae</taxon>
        <taxon>Pentapetalae</taxon>
        <taxon>rosids</taxon>
        <taxon>malvids</taxon>
        <taxon>Malvales</taxon>
        <taxon>Malvaceae</taxon>
        <taxon>Grewioideae</taxon>
        <taxon>Apeibeae</taxon>
        <taxon>Corchorus</taxon>
    </lineage>
</organism>
<sequence>MTWTYHVECFVFKTKEVTEAIMGIGRPPGQMDPKAFLLQKFNASARERDDSLVKGKVQFNS</sequence>
<reference evidence="1 2" key="1">
    <citation type="submission" date="2013-09" db="EMBL/GenBank/DDBJ databases">
        <title>Corchorus capsularis genome sequencing.</title>
        <authorList>
            <person name="Alam M."/>
            <person name="Haque M.S."/>
            <person name="Islam M.S."/>
            <person name="Emdad E.M."/>
            <person name="Islam M.M."/>
            <person name="Ahmed B."/>
            <person name="Halim A."/>
            <person name="Hossen Q.M.M."/>
            <person name="Hossain M.Z."/>
            <person name="Ahmed R."/>
            <person name="Khan M.M."/>
            <person name="Islam R."/>
            <person name="Rashid M.M."/>
            <person name="Khan S.A."/>
            <person name="Rahman M.S."/>
            <person name="Alam M."/>
        </authorList>
    </citation>
    <scope>NUCLEOTIDE SEQUENCE [LARGE SCALE GENOMIC DNA]</scope>
    <source>
        <strain evidence="2">cv. CVL-1</strain>
        <tissue evidence="1">Whole seedling</tissue>
    </source>
</reference>
<dbReference type="EMBL" id="AWWV01007328">
    <property type="protein sequence ID" value="OMO96908.1"/>
    <property type="molecule type" value="Genomic_DNA"/>
</dbReference>
<comment type="caution">
    <text evidence="1">The sequence shown here is derived from an EMBL/GenBank/DDBJ whole genome shotgun (WGS) entry which is preliminary data.</text>
</comment>
<dbReference type="AlphaFoldDB" id="A0A1R3JPX3"/>
<dbReference type="GO" id="GO:0004045">
    <property type="term" value="F:peptidyl-tRNA hydrolase activity"/>
    <property type="evidence" value="ECO:0007669"/>
    <property type="project" value="InterPro"/>
</dbReference>